<reference evidence="1" key="2">
    <citation type="journal article" date="2023" name="Plants (Basel)">
        <title>Annotation of the Turnera subulata (Passifloraceae) Draft Genome Reveals the S-Locus Evolved after the Divergence of Turneroideae from Passifloroideae in a Stepwise Manner.</title>
        <authorList>
            <person name="Henning P.M."/>
            <person name="Roalson E.H."/>
            <person name="Mir W."/>
            <person name="McCubbin A.G."/>
            <person name="Shore J.S."/>
        </authorList>
    </citation>
    <scope>NUCLEOTIDE SEQUENCE</scope>
    <source>
        <strain evidence="1">F60SS</strain>
    </source>
</reference>
<dbReference type="OrthoDB" id="6359816at2759"/>
<proteinExistence type="predicted"/>
<evidence type="ECO:0000313" key="2">
    <source>
        <dbReference type="Proteomes" id="UP001141552"/>
    </source>
</evidence>
<dbReference type="GO" id="GO:0016567">
    <property type="term" value="P:protein ubiquitination"/>
    <property type="evidence" value="ECO:0007669"/>
    <property type="project" value="InterPro"/>
</dbReference>
<dbReference type="Proteomes" id="UP001141552">
    <property type="component" value="Unassembled WGS sequence"/>
</dbReference>
<organism evidence="1 2">
    <name type="scientific">Turnera subulata</name>
    <dbReference type="NCBI Taxonomy" id="218843"/>
    <lineage>
        <taxon>Eukaryota</taxon>
        <taxon>Viridiplantae</taxon>
        <taxon>Streptophyta</taxon>
        <taxon>Embryophyta</taxon>
        <taxon>Tracheophyta</taxon>
        <taxon>Spermatophyta</taxon>
        <taxon>Magnoliopsida</taxon>
        <taxon>eudicotyledons</taxon>
        <taxon>Gunneridae</taxon>
        <taxon>Pentapetalae</taxon>
        <taxon>rosids</taxon>
        <taxon>fabids</taxon>
        <taxon>Malpighiales</taxon>
        <taxon>Passifloraceae</taxon>
        <taxon>Turnera</taxon>
    </lineage>
</organism>
<dbReference type="SUPFAM" id="SSF49599">
    <property type="entry name" value="TRAF domain-like"/>
    <property type="match status" value="1"/>
</dbReference>
<gene>
    <name evidence="1" type="ORF">Tsubulata_042775</name>
</gene>
<name>A0A9Q0J816_9ROSI</name>
<comment type="caution">
    <text evidence="1">The sequence shown here is derived from an EMBL/GenBank/DDBJ whole genome shotgun (WGS) entry which is preliminary data.</text>
</comment>
<sequence>MYGDRVEDNSAAYVSLFIALVSEGTDVRALFQLTLLDQSGKERQKGTPAILQKSLLETSDYLKRASGLRSKWVSTLMSQHLLVVADIYALDRLRLLCEANLCEDVAINTVATTSISGATPLCLAKGCLSQVCCNARKSKRYGAEAILDGSDVNGRRVKLTV</sequence>
<dbReference type="InterPro" id="IPR045005">
    <property type="entry name" value="BPM1-6"/>
</dbReference>
<keyword evidence="2" id="KW-1185">Reference proteome</keyword>
<dbReference type="PANTHER" id="PTHR26379:SF187">
    <property type="entry name" value="OS07G0655300 PROTEIN"/>
    <property type="match status" value="1"/>
</dbReference>
<dbReference type="EMBL" id="JAKUCV010005035">
    <property type="protein sequence ID" value="KAJ4832951.1"/>
    <property type="molecule type" value="Genomic_DNA"/>
</dbReference>
<dbReference type="AlphaFoldDB" id="A0A9Q0J816"/>
<protein>
    <submittedName>
        <fullName evidence="1">Uncharacterized protein</fullName>
    </submittedName>
</protein>
<dbReference type="PANTHER" id="PTHR26379">
    <property type="entry name" value="BTB/POZ AND MATH DOMAIN-CONTAINING PROTEIN 1"/>
    <property type="match status" value="1"/>
</dbReference>
<evidence type="ECO:0000313" key="1">
    <source>
        <dbReference type="EMBL" id="KAJ4832951.1"/>
    </source>
</evidence>
<accession>A0A9Q0J816</accession>
<reference evidence="1" key="1">
    <citation type="submission" date="2022-02" db="EMBL/GenBank/DDBJ databases">
        <authorList>
            <person name="Henning P.M."/>
            <person name="McCubbin A.G."/>
            <person name="Shore J.S."/>
        </authorList>
    </citation>
    <scope>NUCLEOTIDE SEQUENCE</scope>
    <source>
        <strain evidence="1">F60SS</strain>
        <tissue evidence="1">Leaves</tissue>
    </source>
</reference>